<name>A0A6A6QBW2_9PEZI</name>
<proteinExistence type="predicted"/>
<evidence type="ECO:0000313" key="1">
    <source>
        <dbReference type="EMBL" id="KAF2489762.1"/>
    </source>
</evidence>
<organism evidence="1 2">
    <name type="scientific">Lophium mytilinum</name>
    <dbReference type="NCBI Taxonomy" id="390894"/>
    <lineage>
        <taxon>Eukaryota</taxon>
        <taxon>Fungi</taxon>
        <taxon>Dikarya</taxon>
        <taxon>Ascomycota</taxon>
        <taxon>Pezizomycotina</taxon>
        <taxon>Dothideomycetes</taxon>
        <taxon>Pleosporomycetidae</taxon>
        <taxon>Mytilinidiales</taxon>
        <taxon>Mytilinidiaceae</taxon>
        <taxon>Lophium</taxon>
    </lineage>
</organism>
<evidence type="ECO:0000313" key="2">
    <source>
        <dbReference type="Proteomes" id="UP000799750"/>
    </source>
</evidence>
<sequence>MGKEPSPEPLLPLTGPILNEMLLKHGMSGSIPPVDQSKLLDNDIDPVFQRSNWVLGVDENNVTCDIDGPLFKVDAASEAEMDILWKMLIPSFRLATKLIRHENLQEFWVKSVEAYKEQIPKQYAALSPKDVACEYLDLLASRTTFMFGIGNEPNIVASTWNSNTGLRISVMRTMGAMGAMKAEFMKSYGETQRELPAYPVIGLNLKHARLLLLAHQKKLARDQRLKLNFHIAIALCHELAHAFHNLCRLSGDKERRVFGNDSVTEEAGYSWEIFALGGVISQYRYSESASLYIGPMSVLKQPMDRRHIFFVPLEWILRLFLNSTWDNFEESKQNGFLNFRPLSSDKEHPVLELEGWNSAGGTKKHYILKEHGEVVEEYEETIRPRRTS</sequence>
<accession>A0A6A6QBW2</accession>
<dbReference type="AlphaFoldDB" id="A0A6A6QBW2"/>
<protein>
    <submittedName>
        <fullName evidence="1">Uncharacterized protein</fullName>
    </submittedName>
</protein>
<dbReference type="OrthoDB" id="10482959at2759"/>
<dbReference type="Proteomes" id="UP000799750">
    <property type="component" value="Unassembled WGS sequence"/>
</dbReference>
<reference evidence="1" key="1">
    <citation type="journal article" date="2020" name="Stud. Mycol.">
        <title>101 Dothideomycetes genomes: a test case for predicting lifestyles and emergence of pathogens.</title>
        <authorList>
            <person name="Haridas S."/>
            <person name="Albert R."/>
            <person name="Binder M."/>
            <person name="Bloem J."/>
            <person name="Labutti K."/>
            <person name="Salamov A."/>
            <person name="Andreopoulos B."/>
            <person name="Baker S."/>
            <person name="Barry K."/>
            <person name="Bills G."/>
            <person name="Bluhm B."/>
            <person name="Cannon C."/>
            <person name="Castanera R."/>
            <person name="Culley D."/>
            <person name="Daum C."/>
            <person name="Ezra D."/>
            <person name="Gonzalez J."/>
            <person name="Henrissat B."/>
            <person name="Kuo A."/>
            <person name="Liang C."/>
            <person name="Lipzen A."/>
            <person name="Lutzoni F."/>
            <person name="Magnuson J."/>
            <person name="Mondo S."/>
            <person name="Nolan M."/>
            <person name="Ohm R."/>
            <person name="Pangilinan J."/>
            <person name="Park H.-J."/>
            <person name="Ramirez L."/>
            <person name="Alfaro M."/>
            <person name="Sun H."/>
            <person name="Tritt A."/>
            <person name="Yoshinaga Y."/>
            <person name="Zwiers L.-H."/>
            <person name="Turgeon B."/>
            <person name="Goodwin S."/>
            <person name="Spatafora J."/>
            <person name="Crous P."/>
            <person name="Grigoriev I."/>
        </authorList>
    </citation>
    <scope>NUCLEOTIDE SEQUENCE</scope>
    <source>
        <strain evidence="1">CBS 269.34</strain>
    </source>
</reference>
<gene>
    <name evidence="1" type="ORF">BU16DRAFT_597276</name>
</gene>
<keyword evidence="2" id="KW-1185">Reference proteome</keyword>
<dbReference type="EMBL" id="MU004198">
    <property type="protein sequence ID" value="KAF2489762.1"/>
    <property type="molecule type" value="Genomic_DNA"/>
</dbReference>